<dbReference type="SUPFAM" id="SSF56519">
    <property type="entry name" value="Penicillin binding protein dimerisation domain"/>
    <property type="match status" value="1"/>
</dbReference>
<keyword evidence="7" id="KW-0812">Transmembrane</keyword>
<dbReference type="Pfam" id="PF03717">
    <property type="entry name" value="PBP_dimer"/>
    <property type="match status" value="1"/>
</dbReference>
<dbReference type="Gene3D" id="3.40.710.10">
    <property type="entry name" value="DD-peptidase/beta-lactamase superfamily"/>
    <property type="match status" value="1"/>
</dbReference>
<dbReference type="NCBIfam" id="TIGR03423">
    <property type="entry name" value="pbp2_mrdA"/>
    <property type="match status" value="1"/>
</dbReference>
<dbReference type="Pfam" id="PF00905">
    <property type="entry name" value="Transpeptidase"/>
    <property type="match status" value="1"/>
</dbReference>
<dbReference type="InterPro" id="IPR050515">
    <property type="entry name" value="Beta-lactam/transpept"/>
</dbReference>
<keyword evidence="17" id="KW-1185">Reference proteome</keyword>
<keyword evidence="9" id="KW-0133">Cell shape</keyword>
<keyword evidence="13" id="KW-0961">Cell wall biogenesis/degradation</keyword>
<gene>
    <name evidence="16" type="primary">mrdA</name>
    <name evidence="16" type="ORF">GCM10023093_29890</name>
</gene>
<accession>A0ABP8NQS3</accession>
<dbReference type="Gene3D" id="3.90.1310.10">
    <property type="entry name" value="Penicillin-binding protein 2a (Domain 2)"/>
    <property type="match status" value="1"/>
</dbReference>
<dbReference type="EMBL" id="BAABFA010000024">
    <property type="protein sequence ID" value="GAA4469796.1"/>
    <property type="molecule type" value="Genomic_DNA"/>
</dbReference>
<evidence type="ECO:0000256" key="5">
    <source>
        <dbReference type="ARBA" id="ARBA00022645"/>
    </source>
</evidence>
<evidence type="ECO:0000256" key="8">
    <source>
        <dbReference type="ARBA" id="ARBA00022801"/>
    </source>
</evidence>
<dbReference type="InterPro" id="IPR017790">
    <property type="entry name" value="Penicillin-binding_protein_2"/>
</dbReference>
<dbReference type="PANTHER" id="PTHR30627:SF2">
    <property type="entry name" value="PEPTIDOGLYCAN D,D-TRANSPEPTIDASE MRDA"/>
    <property type="match status" value="1"/>
</dbReference>
<evidence type="ECO:0000256" key="9">
    <source>
        <dbReference type="ARBA" id="ARBA00022960"/>
    </source>
</evidence>
<keyword evidence="4" id="KW-0997">Cell inner membrane</keyword>
<evidence type="ECO:0000256" key="4">
    <source>
        <dbReference type="ARBA" id="ARBA00022519"/>
    </source>
</evidence>
<dbReference type="InterPro" id="IPR001460">
    <property type="entry name" value="PCN-bd_Tpept"/>
</dbReference>
<evidence type="ECO:0000313" key="16">
    <source>
        <dbReference type="EMBL" id="GAA4469796.1"/>
    </source>
</evidence>
<evidence type="ECO:0000256" key="13">
    <source>
        <dbReference type="ARBA" id="ARBA00023316"/>
    </source>
</evidence>
<evidence type="ECO:0000259" key="15">
    <source>
        <dbReference type="Pfam" id="PF03717"/>
    </source>
</evidence>
<dbReference type="Gene3D" id="3.30.1390.30">
    <property type="entry name" value="Penicillin-binding protein 2a, domain 3"/>
    <property type="match status" value="1"/>
</dbReference>
<comment type="caution">
    <text evidence="16">The sequence shown here is derived from an EMBL/GenBank/DDBJ whole genome shotgun (WGS) entry which is preliminary data.</text>
</comment>
<dbReference type="SUPFAM" id="SSF56601">
    <property type="entry name" value="beta-lactamase/transpeptidase-like"/>
    <property type="match status" value="1"/>
</dbReference>
<keyword evidence="3" id="KW-1003">Cell membrane</keyword>
<evidence type="ECO:0000256" key="6">
    <source>
        <dbReference type="ARBA" id="ARBA00022670"/>
    </source>
</evidence>
<proteinExistence type="predicted"/>
<name>A0ABP8NQS3_9BACT</name>
<evidence type="ECO:0000256" key="11">
    <source>
        <dbReference type="ARBA" id="ARBA00022989"/>
    </source>
</evidence>
<comment type="subcellular location">
    <subcellularLocation>
        <location evidence="2">Cell membrane</location>
    </subcellularLocation>
    <subcellularLocation>
        <location evidence="1">Membrane</location>
        <topology evidence="1">Single-pass membrane protein</topology>
    </subcellularLocation>
</comment>
<evidence type="ECO:0000256" key="12">
    <source>
        <dbReference type="ARBA" id="ARBA00023136"/>
    </source>
</evidence>
<keyword evidence="5" id="KW-0121">Carboxypeptidase</keyword>
<feature type="domain" description="Penicillin-binding protein dimerisation" evidence="15">
    <location>
        <begin position="29"/>
        <end position="195"/>
    </location>
</feature>
<dbReference type="PANTHER" id="PTHR30627">
    <property type="entry name" value="PEPTIDOGLYCAN D,D-TRANSPEPTIDASE"/>
    <property type="match status" value="1"/>
</dbReference>
<keyword evidence="12" id="KW-0472">Membrane</keyword>
<dbReference type="InterPro" id="IPR005311">
    <property type="entry name" value="PBP_dimer"/>
</dbReference>
<evidence type="ECO:0000259" key="14">
    <source>
        <dbReference type="Pfam" id="PF00905"/>
    </source>
</evidence>
<organism evidence="16 17">
    <name type="scientific">Nemorincola caseinilytica</name>
    <dbReference type="NCBI Taxonomy" id="2054315"/>
    <lineage>
        <taxon>Bacteria</taxon>
        <taxon>Pseudomonadati</taxon>
        <taxon>Bacteroidota</taxon>
        <taxon>Chitinophagia</taxon>
        <taxon>Chitinophagales</taxon>
        <taxon>Chitinophagaceae</taxon>
        <taxon>Nemorincola</taxon>
    </lineage>
</organism>
<evidence type="ECO:0000256" key="1">
    <source>
        <dbReference type="ARBA" id="ARBA00004167"/>
    </source>
</evidence>
<keyword evidence="8" id="KW-0378">Hydrolase</keyword>
<evidence type="ECO:0000313" key="17">
    <source>
        <dbReference type="Proteomes" id="UP001500067"/>
    </source>
</evidence>
<dbReference type="Proteomes" id="UP001500067">
    <property type="component" value="Unassembled WGS sequence"/>
</dbReference>
<evidence type="ECO:0000256" key="2">
    <source>
        <dbReference type="ARBA" id="ARBA00004236"/>
    </source>
</evidence>
<keyword evidence="6" id="KW-0645">Protease</keyword>
<sequence length="653" mass="74001">MLLRLFFLQNFEPKYKILANDIAIYKKVVYPPRGVIIDRKGKTLLSNTPIYDLMITPRNVPKTLDTAELCAALDIDIPTYEAILGRVLVRNLDVRQSPFMDLLNEEQTARFQENAYKFPGFELVERNIRVYEKPIAGLVLGYIGEVSPEMLKKPRYQSYRQGDYTGLSGLELQYEEVLRGQRGVHYLERDKFNRPRDPYRNGELDSMEVSGRQLDLYLDMELQEYAEKLMANKIGSVVAIDPRTGGILTMVSSPTFDPNLLRGKERARNYSTLYREPTRPLFNRATQAMYPPGSTIKPFTGLVALNEGAITPNYGYPCGGSYGGCSRRIACEHHDAGHAANFRAALAHSCNSYFCHTFRLMVDYRKYASVKDGLQAWHDYYLSFAYGRQTGVDIPFEGKGLVPDTALYNKMYRGSWNSCTIVFVGMGQGELLLTPLQMANGMCIIANKGYYYTPHFVRAIGKNEKDTLLRKYQQKHVVLNIPDSTFTIVQQAMQDVVDHGTAAAARIDSVTVCAKTGTAENKAIVNGEVIKMQNHSMFVAFAPRENPRIAIAVAIENAGFGATWAAPIAALLMEKYLKDSISAKRKPVEEKMLKANLINKYVYTIDSVNRLRDLRIYNAKVERKRIADSTGRAQDSILYNRWIRHHLRPRSSK</sequence>
<feature type="domain" description="Penicillin-binding protein transpeptidase" evidence="14">
    <location>
        <begin position="235"/>
        <end position="574"/>
    </location>
</feature>
<dbReference type="InterPro" id="IPR012338">
    <property type="entry name" value="Beta-lactam/transpept-like"/>
</dbReference>
<reference evidence="17" key="1">
    <citation type="journal article" date="2019" name="Int. J. Syst. Evol. Microbiol.">
        <title>The Global Catalogue of Microorganisms (GCM) 10K type strain sequencing project: providing services to taxonomists for standard genome sequencing and annotation.</title>
        <authorList>
            <consortium name="The Broad Institute Genomics Platform"/>
            <consortium name="The Broad Institute Genome Sequencing Center for Infectious Disease"/>
            <person name="Wu L."/>
            <person name="Ma J."/>
        </authorList>
    </citation>
    <scope>NUCLEOTIDE SEQUENCE [LARGE SCALE GENOMIC DNA]</scope>
    <source>
        <strain evidence="17">JCM 32105</strain>
    </source>
</reference>
<evidence type="ECO:0000256" key="3">
    <source>
        <dbReference type="ARBA" id="ARBA00022475"/>
    </source>
</evidence>
<protein>
    <submittedName>
        <fullName evidence="16">Penicillin-binding protein 2</fullName>
    </submittedName>
</protein>
<evidence type="ECO:0000256" key="10">
    <source>
        <dbReference type="ARBA" id="ARBA00022984"/>
    </source>
</evidence>
<evidence type="ECO:0000256" key="7">
    <source>
        <dbReference type="ARBA" id="ARBA00022692"/>
    </source>
</evidence>
<keyword evidence="10" id="KW-0573">Peptidoglycan synthesis</keyword>
<keyword evidence="11" id="KW-1133">Transmembrane helix</keyword>
<dbReference type="InterPro" id="IPR036138">
    <property type="entry name" value="PBP_dimer_sf"/>
</dbReference>